<name>A0A818ZJM8_9BILA</name>
<organism evidence="1 2">
    <name type="scientific">Rotaria magnacalcarata</name>
    <dbReference type="NCBI Taxonomy" id="392030"/>
    <lineage>
        <taxon>Eukaryota</taxon>
        <taxon>Metazoa</taxon>
        <taxon>Spiralia</taxon>
        <taxon>Gnathifera</taxon>
        <taxon>Rotifera</taxon>
        <taxon>Eurotatoria</taxon>
        <taxon>Bdelloidea</taxon>
        <taxon>Philodinida</taxon>
        <taxon>Philodinidae</taxon>
        <taxon>Rotaria</taxon>
    </lineage>
</organism>
<dbReference type="Proteomes" id="UP000663842">
    <property type="component" value="Unassembled WGS sequence"/>
</dbReference>
<gene>
    <name evidence="1" type="ORF">UXM345_LOCUS2838</name>
</gene>
<proteinExistence type="predicted"/>
<accession>A0A818ZJM8</accession>
<evidence type="ECO:0000313" key="1">
    <source>
        <dbReference type="EMBL" id="CAF3765894.1"/>
    </source>
</evidence>
<evidence type="ECO:0000313" key="2">
    <source>
        <dbReference type="Proteomes" id="UP000663842"/>
    </source>
</evidence>
<sequence length="761" mass="84585">MPSTTGVSIDDCRAQLASNIVKLSTKDPLDVVETLSTLECPGLIGMIEQYGTLSCEKTSFLQALITTISAISGSITVKNPTSTYSLPLNLFTHLIGEPGTQKSVIIRVIRHAMTQLDKLFPDVYSKFSRGQRCSMVVQSETELSLSKKMANTGDIFAICDEIDTLLAKLSVFSAGELTAAAGGKILCQGFDLIEDETRGTGPHTHTINSAKLAILGASTGEKYASNMLKFESDNGSDGVIARIGIHVVPTLPPNTHASTSVFTSISNILQCLIIIHHLAAEKVQLHFHQSQTDADNQSKPTVPEWLQNIRQQHGINSPMFQVISGEQAPLPTYTPTSVELEADGSYISASGVVCQYIEADLKAANLSNDVKLYVRSLLRKTGVKLPRYCACMNLLYHSISWCYEILDKINFVAGLHASNQELDTEFAIAAEQLVRRKVEQMPKDSQGRPIMYIPKKVVLAAIKLYNFTKQSSIDFFSCDRIERFSTERLVKSAQLKENAQQLRTNKKQSIYNEKYVLLSMKSPFILSSWLSTKTTDLNWSGKWNKSVSDGRTILTTLQECGLLREGQFIMYCKTLSFAKLTPAAIQESPDKLISLQSFGITLDEYTAAYNKMVLPSRTTLSSEGIAYVCQSMDFVPYYHLYHQKDVIDEFDKLVKNGAITRQLHDDGITRYVVTSSPVVNGITTSESNIQLSDDENNENQLSRLEQFQNYCCLPLEFHDISQVKASFKKMNSEIIRINQNIRIIGITGIIRIIGILELSEF</sequence>
<reference evidence="1" key="1">
    <citation type="submission" date="2021-02" db="EMBL/GenBank/DDBJ databases">
        <authorList>
            <person name="Nowell W R."/>
        </authorList>
    </citation>
    <scope>NUCLEOTIDE SEQUENCE</scope>
</reference>
<protein>
    <submittedName>
        <fullName evidence="1">Uncharacterized protein</fullName>
    </submittedName>
</protein>
<comment type="caution">
    <text evidence="1">The sequence shown here is derived from an EMBL/GenBank/DDBJ whole genome shotgun (WGS) entry which is preliminary data.</text>
</comment>
<dbReference type="AlphaFoldDB" id="A0A818ZJM8"/>
<dbReference type="EMBL" id="CAJOBF010000175">
    <property type="protein sequence ID" value="CAF3765894.1"/>
    <property type="molecule type" value="Genomic_DNA"/>
</dbReference>